<dbReference type="PANTHER" id="PTHR43752">
    <property type="entry name" value="BNR/ASP-BOX REPEAT FAMILY PROTEIN"/>
    <property type="match status" value="1"/>
</dbReference>
<gene>
    <name evidence="2" type="ORF">S01H1_31920</name>
</gene>
<feature type="domain" description="Sialidase" evidence="1">
    <location>
        <begin position="7"/>
        <end position="54"/>
    </location>
</feature>
<proteinExistence type="predicted"/>
<dbReference type="SUPFAM" id="SSF50939">
    <property type="entry name" value="Sialidases"/>
    <property type="match status" value="1"/>
</dbReference>
<dbReference type="Gene3D" id="2.120.10.10">
    <property type="match status" value="1"/>
</dbReference>
<feature type="non-terminal residue" evidence="2">
    <location>
        <position position="1"/>
    </location>
</feature>
<dbReference type="AlphaFoldDB" id="X0V0C3"/>
<evidence type="ECO:0000313" key="2">
    <source>
        <dbReference type="EMBL" id="GAF94110.1"/>
    </source>
</evidence>
<evidence type="ECO:0000259" key="1">
    <source>
        <dbReference type="Pfam" id="PF13088"/>
    </source>
</evidence>
<sequence length="88" mass="10381">CRIRPYHGSRRENLRLAVSADRGATWTRIATLEEDPARRFSYPYLIRTRDGLIHAVYTHRGTRIKHVAFNEAWIEKCLSREQAREASR</sequence>
<dbReference type="InterPro" id="IPR011040">
    <property type="entry name" value="Sialidase"/>
</dbReference>
<accession>X0V0C3</accession>
<reference evidence="2" key="1">
    <citation type="journal article" date="2014" name="Front. Microbiol.">
        <title>High frequency of phylogenetically diverse reductive dehalogenase-homologous genes in deep subseafloor sedimentary metagenomes.</title>
        <authorList>
            <person name="Kawai M."/>
            <person name="Futagami T."/>
            <person name="Toyoda A."/>
            <person name="Takaki Y."/>
            <person name="Nishi S."/>
            <person name="Hori S."/>
            <person name="Arai W."/>
            <person name="Tsubouchi T."/>
            <person name="Morono Y."/>
            <person name="Uchiyama I."/>
            <person name="Ito T."/>
            <person name="Fujiyama A."/>
            <person name="Inagaki F."/>
            <person name="Takami H."/>
        </authorList>
    </citation>
    <scope>NUCLEOTIDE SEQUENCE</scope>
    <source>
        <strain evidence="2">Expedition CK06-06</strain>
    </source>
</reference>
<protein>
    <recommendedName>
        <fullName evidence="1">Sialidase domain-containing protein</fullName>
    </recommendedName>
</protein>
<dbReference type="PANTHER" id="PTHR43752:SF2">
    <property type="entry name" value="BNR_ASP-BOX REPEAT FAMILY PROTEIN"/>
    <property type="match status" value="1"/>
</dbReference>
<name>X0V0C3_9ZZZZ</name>
<dbReference type="CDD" id="cd15482">
    <property type="entry name" value="Sialidase_non-viral"/>
    <property type="match status" value="1"/>
</dbReference>
<dbReference type="Pfam" id="PF13088">
    <property type="entry name" value="BNR_2"/>
    <property type="match status" value="1"/>
</dbReference>
<organism evidence="2">
    <name type="scientific">marine sediment metagenome</name>
    <dbReference type="NCBI Taxonomy" id="412755"/>
    <lineage>
        <taxon>unclassified sequences</taxon>
        <taxon>metagenomes</taxon>
        <taxon>ecological metagenomes</taxon>
    </lineage>
</organism>
<dbReference type="EMBL" id="BARS01019729">
    <property type="protein sequence ID" value="GAF94110.1"/>
    <property type="molecule type" value="Genomic_DNA"/>
</dbReference>
<comment type="caution">
    <text evidence="2">The sequence shown here is derived from an EMBL/GenBank/DDBJ whole genome shotgun (WGS) entry which is preliminary data.</text>
</comment>
<dbReference type="InterPro" id="IPR036278">
    <property type="entry name" value="Sialidase_sf"/>
</dbReference>